<evidence type="ECO:0000313" key="1">
    <source>
        <dbReference type="EMBL" id="CAD9025801.1"/>
    </source>
</evidence>
<accession>A0A7S1NJZ6</accession>
<protein>
    <submittedName>
        <fullName evidence="1">Uncharacterized protein</fullName>
    </submittedName>
</protein>
<sequence>MVLCADVCVCVCVRVFACMWLRISIVACSGFSPTLASHPDHPKRTIEGLIATLQRRHAASGRQCMTNLLQLQLLWGSAERHHDQPFDWDLRQIVGHGMVLESFRLSELQSESP</sequence>
<name>A0A7S1NJZ6_9EUGL</name>
<proteinExistence type="predicted"/>
<reference evidence="1" key="1">
    <citation type="submission" date="2021-01" db="EMBL/GenBank/DDBJ databases">
        <authorList>
            <person name="Corre E."/>
            <person name="Pelletier E."/>
            <person name="Niang G."/>
            <person name="Scheremetjew M."/>
            <person name="Finn R."/>
            <person name="Kale V."/>
            <person name="Holt S."/>
            <person name="Cochrane G."/>
            <person name="Meng A."/>
            <person name="Brown T."/>
            <person name="Cohen L."/>
        </authorList>
    </citation>
    <scope>NUCLEOTIDE SEQUENCE</scope>
    <source>
        <strain evidence="1">NIES-381</strain>
    </source>
</reference>
<organism evidence="1">
    <name type="scientific">Eutreptiella gymnastica</name>
    <dbReference type="NCBI Taxonomy" id="73025"/>
    <lineage>
        <taxon>Eukaryota</taxon>
        <taxon>Discoba</taxon>
        <taxon>Euglenozoa</taxon>
        <taxon>Euglenida</taxon>
        <taxon>Spirocuta</taxon>
        <taxon>Euglenophyceae</taxon>
        <taxon>Eutreptiales</taxon>
        <taxon>Eutreptiaceae</taxon>
        <taxon>Eutreptiella</taxon>
    </lineage>
</organism>
<dbReference type="EMBL" id="HBGA01098899">
    <property type="protein sequence ID" value="CAD9025801.1"/>
    <property type="molecule type" value="Transcribed_RNA"/>
</dbReference>
<dbReference type="AlphaFoldDB" id="A0A7S1NJZ6"/>
<gene>
    <name evidence="1" type="ORF">EGYM00392_LOCUS36930</name>
</gene>